<keyword evidence="1" id="KW-0812">Transmembrane</keyword>
<keyword evidence="1" id="KW-1133">Transmembrane helix</keyword>
<keyword evidence="1" id="KW-0472">Membrane</keyword>
<proteinExistence type="predicted"/>
<dbReference type="STRING" id="1120918.SAMN05216249_10759"/>
<evidence type="ECO:0000256" key="2">
    <source>
        <dbReference type="SAM" id="SignalP"/>
    </source>
</evidence>
<gene>
    <name evidence="3" type="ORF">SAMN05216249_10759</name>
</gene>
<name>A0A1I0XP29_9FIRM</name>
<feature type="signal peptide" evidence="2">
    <location>
        <begin position="1"/>
        <end position="21"/>
    </location>
</feature>
<feature type="chain" id="PRO_5039675925" description="LPXTG-motif cell wall anchor domain-containing protein" evidence="2">
    <location>
        <begin position="22"/>
        <end position="270"/>
    </location>
</feature>
<protein>
    <recommendedName>
        <fullName evidence="5">LPXTG-motif cell wall anchor domain-containing protein</fullName>
    </recommendedName>
</protein>
<dbReference type="AlphaFoldDB" id="A0A1I0XP29"/>
<dbReference type="RefSeq" id="WP_092871731.1">
    <property type="nucleotide sequence ID" value="NZ_FOJY01000007.1"/>
</dbReference>
<evidence type="ECO:0000313" key="3">
    <source>
        <dbReference type="EMBL" id="SFB02805.1"/>
    </source>
</evidence>
<keyword evidence="4" id="KW-1185">Reference proteome</keyword>
<feature type="transmembrane region" description="Helical" evidence="1">
    <location>
        <begin position="243"/>
        <end position="263"/>
    </location>
</feature>
<accession>A0A1I0XP29</accession>
<keyword evidence="2" id="KW-0732">Signal</keyword>
<evidence type="ECO:0000256" key="1">
    <source>
        <dbReference type="SAM" id="Phobius"/>
    </source>
</evidence>
<dbReference type="OrthoDB" id="2054220at2"/>
<reference evidence="3 4" key="1">
    <citation type="submission" date="2016-10" db="EMBL/GenBank/DDBJ databases">
        <authorList>
            <person name="de Groot N.N."/>
        </authorList>
    </citation>
    <scope>NUCLEOTIDE SEQUENCE [LARGE SCALE GENOMIC DNA]</scope>
    <source>
        <strain evidence="3 4">DSM 5522</strain>
    </source>
</reference>
<dbReference type="EMBL" id="FOJY01000007">
    <property type="protein sequence ID" value="SFB02805.1"/>
    <property type="molecule type" value="Genomic_DNA"/>
</dbReference>
<dbReference type="Proteomes" id="UP000198838">
    <property type="component" value="Unassembled WGS sequence"/>
</dbReference>
<evidence type="ECO:0008006" key="5">
    <source>
        <dbReference type="Google" id="ProtNLM"/>
    </source>
</evidence>
<organism evidence="3 4">
    <name type="scientific">Acetitomaculum ruminis DSM 5522</name>
    <dbReference type="NCBI Taxonomy" id="1120918"/>
    <lineage>
        <taxon>Bacteria</taxon>
        <taxon>Bacillati</taxon>
        <taxon>Bacillota</taxon>
        <taxon>Clostridia</taxon>
        <taxon>Lachnospirales</taxon>
        <taxon>Lachnospiraceae</taxon>
        <taxon>Acetitomaculum</taxon>
    </lineage>
</organism>
<evidence type="ECO:0000313" key="4">
    <source>
        <dbReference type="Proteomes" id="UP000198838"/>
    </source>
</evidence>
<sequence>MKKRLLVGVITVLAMSIGMIAAASSDNATVTFTEDGSIEYTGNAGQTSNGVFLGDEFLGIAPGETATQTIVLKNENSHDAKFFLSEETIQALEETNAASGGAYKLALTTGASIEKSTSVFDGIEGGYNSGENASTDGLAGIDGLEDYVFVAEIESGKSTNVYFTLTLNGEGMDSTNVTDYTNSLAELAFNFRVYYPDRLSPRREEVITPVEGEKKHVTKIKDVEVPLGGRTASAITGDPVKTVTIVALFTILIVSTAVVLVAMKKRKREQ</sequence>